<organism evidence="1 2">
    <name type="scientific">Caenorhabditis tropicalis</name>
    <dbReference type="NCBI Taxonomy" id="1561998"/>
    <lineage>
        <taxon>Eukaryota</taxon>
        <taxon>Metazoa</taxon>
        <taxon>Ecdysozoa</taxon>
        <taxon>Nematoda</taxon>
        <taxon>Chromadorea</taxon>
        <taxon>Rhabditida</taxon>
        <taxon>Rhabditina</taxon>
        <taxon>Rhabditomorpha</taxon>
        <taxon>Rhabditoidea</taxon>
        <taxon>Rhabditidae</taxon>
        <taxon>Peloderinae</taxon>
        <taxon>Caenorhabditis</taxon>
    </lineage>
</organism>
<reference evidence="2" key="1">
    <citation type="submission" date="2016-11" db="UniProtKB">
        <authorList>
            <consortium name="WormBaseParasite"/>
        </authorList>
    </citation>
    <scope>IDENTIFICATION</scope>
</reference>
<dbReference type="WBParaSite" id="Csp11.Scaffold630.g18238.t1">
    <property type="protein sequence ID" value="Csp11.Scaffold630.g18238.t1"/>
    <property type="gene ID" value="Csp11.Scaffold630.g18238"/>
</dbReference>
<proteinExistence type="predicted"/>
<evidence type="ECO:0000313" key="1">
    <source>
        <dbReference type="Proteomes" id="UP000095282"/>
    </source>
</evidence>
<protein>
    <submittedName>
        <fullName evidence="2">COMM domain-containing protein</fullName>
    </submittedName>
</protein>
<accession>A0A1I7UQ64</accession>
<sequence>MSSHKQQVSGKSKVSDHLCGMLFSSVCRKKGRVQQLELNYLEIDVNRISRKDADALKTRKCENLINDLMVRQKLLKFSS</sequence>
<name>A0A1I7UQ64_9PELO</name>
<evidence type="ECO:0000313" key="2">
    <source>
        <dbReference type="WBParaSite" id="Csp11.Scaffold630.g18238.t1"/>
    </source>
</evidence>
<keyword evidence="1" id="KW-1185">Reference proteome</keyword>
<dbReference type="AlphaFoldDB" id="A0A1I7UQ64"/>
<dbReference type="Proteomes" id="UP000095282">
    <property type="component" value="Unplaced"/>
</dbReference>